<dbReference type="OrthoDB" id="1893551at2759"/>
<keyword evidence="1" id="KW-0677">Repeat</keyword>
<evidence type="ECO:0000256" key="3">
    <source>
        <dbReference type="PROSITE-ProRule" id="PRU00235"/>
    </source>
</evidence>
<dbReference type="AlphaFoldDB" id="A0A8K0C7S0"/>
<dbReference type="InterPro" id="IPR009091">
    <property type="entry name" value="RCC1/BLIP-II"/>
</dbReference>
<dbReference type="SUPFAM" id="SSF54695">
    <property type="entry name" value="POZ domain"/>
    <property type="match status" value="2"/>
</dbReference>
<evidence type="ECO:0000313" key="8">
    <source>
        <dbReference type="Proteomes" id="UP000801492"/>
    </source>
</evidence>
<feature type="repeat" description="ANK" evidence="2">
    <location>
        <begin position="57"/>
        <end position="90"/>
    </location>
</feature>
<dbReference type="PROSITE" id="PS50097">
    <property type="entry name" value="BTB"/>
    <property type="match status" value="2"/>
</dbReference>
<dbReference type="PANTHER" id="PTHR22872">
    <property type="entry name" value="BTK-BINDING PROTEIN-RELATED"/>
    <property type="match status" value="1"/>
</dbReference>
<dbReference type="CDD" id="cd18500">
    <property type="entry name" value="BACK_IBtk"/>
    <property type="match status" value="1"/>
</dbReference>
<dbReference type="Gene3D" id="3.30.710.10">
    <property type="entry name" value="Potassium Channel Kv1.1, Chain A"/>
    <property type="match status" value="2"/>
</dbReference>
<evidence type="ECO:0000256" key="5">
    <source>
        <dbReference type="SAM" id="MobiDB-lite"/>
    </source>
</evidence>
<dbReference type="PROSITE" id="PS50297">
    <property type="entry name" value="ANK_REP_REGION"/>
    <property type="match status" value="2"/>
</dbReference>
<dbReference type="SUPFAM" id="SSF50985">
    <property type="entry name" value="RCC1/BLIP-II"/>
    <property type="match status" value="1"/>
</dbReference>
<feature type="repeat" description="RCC1" evidence="3">
    <location>
        <begin position="258"/>
        <end position="309"/>
    </location>
</feature>
<name>A0A8K0C7S0_IGNLU</name>
<feature type="compositionally biased region" description="Basic residues" evidence="5">
    <location>
        <begin position="946"/>
        <end position="955"/>
    </location>
</feature>
<feature type="domain" description="BTB" evidence="6">
    <location>
        <begin position="738"/>
        <end position="806"/>
    </location>
</feature>
<dbReference type="InterPro" id="IPR000408">
    <property type="entry name" value="Reg_chr_condens"/>
</dbReference>
<evidence type="ECO:0000313" key="7">
    <source>
        <dbReference type="EMBL" id="KAF2882129.1"/>
    </source>
</evidence>
<feature type="repeat" description="ANK" evidence="2">
    <location>
        <begin position="92"/>
        <end position="124"/>
    </location>
</feature>
<dbReference type="PROSITE" id="PS50088">
    <property type="entry name" value="ANK_REPEAT"/>
    <property type="match status" value="2"/>
</dbReference>
<feature type="coiled-coil region" evidence="4">
    <location>
        <begin position="632"/>
        <end position="660"/>
    </location>
</feature>
<dbReference type="InterPro" id="IPR000210">
    <property type="entry name" value="BTB/POZ_dom"/>
</dbReference>
<organism evidence="7 8">
    <name type="scientific">Ignelater luminosus</name>
    <name type="common">Cucubano</name>
    <name type="synonym">Pyrophorus luminosus</name>
    <dbReference type="NCBI Taxonomy" id="2038154"/>
    <lineage>
        <taxon>Eukaryota</taxon>
        <taxon>Metazoa</taxon>
        <taxon>Ecdysozoa</taxon>
        <taxon>Arthropoda</taxon>
        <taxon>Hexapoda</taxon>
        <taxon>Insecta</taxon>
        <taxon>Pterygota</taxon>
        <taxon>Neoptera</taxon>
        <taxon>Endopterygota</taxon>
        <taxon>Coleoptera</taxon>
        <taxon>Polyphaga</taxon>
        <taxon>Elateriformia</taxon>
        <taxon>Elateroidea</taxon>
        <taxon>Elateridae</taxon>
        <taxon>Agrypninae</taxon>
        <taxon>Pyrophorini</taxon>
        <taxon>Ignelater</taxon>
    </lineage>
</organism>
<feature type="domain" description="BTB" evidence="6">
    <location>
        <begin position="562"/>
        <end position="625"/>
    </location>
</feature>
<feature type="region of interest" description="Disordered" evidence="5">
    <location>
        <begin position="1085"/>
        <end position="1112"/>
    </location>
</feature>
<proteinExistence type="predicted"/>
<reference evidence="7" key="1">
    <citation type="submission" date="2019-08" db="EMBL/GenBank/DDBJ databases">
        <title>The genome of the North American firefly Photinus pyralis.</title>
        <authorList>
            <consortium name="Photinus pyralis genome working group"/>
            <person name="Fallon T.R."/>
            <person name="Sander Lower S.E."/>
            <person name="Weng J.-K."/>
        </authorList>
    </citation>
    <scope>NUCLEOTIDE SEQUENCE</scope>
    <source>
        <strain evidence="7">TRF0915ILg1</strain>
        <tissue evidence="7">Whole body</tissue>
    </source>
</reference>
<dbReference type="SUPFAM" id="SSF48403">
    <property type="entry name" value="Ankyrin repeat"/>
    <property type="match status" value="1"/>
</dbReference>
<evidence type="ECO:0000256" key="4">
    <source>
        <dbReference type="SAM" id="Coils"/>
    </source>
</evidence>
<feature type="region of interest" description="Disordered" evidence="5">
    <location>
        <begin position="937"/>
        <end position="987"/>
    </location>
</feature>
<dbReference type="SMART" id="SM00225">
    <property type="entry name" value="BTB"/>
    <property type="match status" value="2"/>
</dbReference>
<dbReference type="PANTHER" id="PTHR22872:SF2">
    <property type="entry name" value="INHIBITOR OF BRUTON TYROSINE KINASE"/>
    <property type="match status" value="1"/>
</dbReference>
<dbReference type="Proteomes" id="UP000801492">
    <property type="component" value="Unassembled WGS sequence"/>
</dbReference>
<feature type="repeat" description="RCC1" evidence="3">
    <location>
        <begin position="201"/>
        <end position="257"/>
    </location>
</feature>
<dbReference type="PROSITE" id="PS50012">
    <property type="entry name" value="RCC1_3"/>
    <property type="match status" value="3"/>
</dbReference>
<dbReference type="EMBL" id="VTPC01090650">
    <property type="protein sequence ID" value="KAF2882129.1"/>
    <property type="molecule type" value="Genomic_DNA"/>
</dbReference>
<evidence type="ECO:0000256" key="2">
    <source>
        <dbReference type="PROSITE-ProRule" id="PRU00023"/>
    </source>
</evidence>
<dbReference type="Pfam" id="PF00651">
    <property type="entry name" value="BTB"/>
    <property type="match status" value="2"/>
</dbReference>
<keyword evidence="8" id="KW-1185">Reference proteome</keyword>
<dbReference type="SMART" id="SM00248">
    <property type="entry name" value="ANK"/>
    <property type="match status" value="2"/>
</dbReference>
<dbReference type="Gene3D" id="1.25.40.20">
    <property type="entry name" value="Ankyrin repeat-containing domain"/>
    <property type="match status" value="1"/>
</dbReference>
<accession>A0A8K0C7S0</accession>
<gene>
    <name evidence="7" type="ORF">ILUMI_24051</name>
</gene>
<evidence type="ECO:0000259" key="6">
    <source>
        <dbReference type="PROSITE" id="PS50097"/>
    </source>
</evidence>
<keyword evidence="4" id="KW-0175">Coiled coil</keyword>
<dbReference type="Pfam" id="PF00415">
    <property type="entry name" value="RCC1"/>
    <property type="match status" value="2"/>
</dbReference>
<keyword evidence="2" id="KW-0040">ANK repeat</keyword>
<dbReference type="InterPro" id="IPR011333">
    <property type="entry name" value="SKP1/BTB/POZ_sf"/>
</dbReference>
<dbReference type="InterPro" id="IPR036770">
    <property type="entry name" value="Ankyrin_rpt-contain_sf"/>
</dbReference>
<feature type="repeat" description="RCC1" evidence="3">
    <location>
        <begin position="147"/>
        <end position="200"/>
    </location>
</feature>
<comment type="caution">
    <text evidence="7">The sequence shown here is derived from an EMBL/GenBank/DDBJ whole genome shotgun (WGS) entry which is preliminary data.</text>
</comment>
<dbReference type="InterPro" id="IPR002110">
    <property type="entry name" value="Ankyrin_rpt"/>
</dbReference>
<dbReference type="InterPro" id="IPR051625">
    <property type="entry name" value="Signaling_Regulatory_Domain"/>
</dbReference>
<sequence>MSLPQLLEERECVDRCRCKEHGELVCAALTKRQVLDSDLCGYLHHVCCSCESVKDEMGRTALHVAASCGRMDVVKWLIQMKHANINAKDNESGYTPLHRSIFYGKVNVAVYLIKLGANVTLTDFNGLTSLEHATNDCLESDYAANQGEVYVWGSNTNYTLGPQQARSMPELLDAYHKQYPNLYVQQVCLEKFHCVLVSTDGKVFACGHGQGGRLGLGNEKTIIAPEQVKLSANGHSNPVICKKASIAIDHSVFLTESGHVWTCGLNTHRVLGIQPPPAQVLVPCPLSLMQYPIENVCAARYHTVAWGPKAIYTCGLHGGQLGHDKTVQKYIISPKLVTYLHGLGCTITAVAASNGATAVVTSKGDIYILHEYQCRKIASKRLDITSISIVGGKLNDKIDNSLSTEENHELIVIGLSKVGNLYIWKESDPVFARCIFSINRFLKIRQVTLNLNEILFVTHQGEAFQGILKPRKRKTTENNLHIKKSAFHEFLEKDNCQLLKVSKISRAHRAVSIHSDLKGRNYAVLQASPKASLTRVPDVSQSNMQEDMYMLLQDASEDDQIHDVIFKVSKRFFPAHHYIIAFNSNKLNDLITASEDKIIELSNVNEDIFEQLLLFIYTGTCDLIKIGKCPDKFQLLCKKNKKKEDLQDEEEERLDDLNISAFQYYKNEKSKSKTTSSNNDNRRDPVRLLHEASKRFGIKMLQKILDNMYYDNGFILMKKEKRFCIPLKFDRNQFPKLQDIVLRTKERKEISAHKCILAARLEYFNNLFSSRWNSESLTKEISLPFPHNVLNQLIEFLYTDNLPLLENEDIDHVCNLLILADQLFVLRLKEICECTLSTFITLKNVVQMLSFSSLYNANQLKIYCMEFICANLAAILEVRSLEMVDEDLLRDLTNFYCNYNPIMQQRIITPYSYAPSDEIVSAAGNIHHIVIDDSDCESEIKSTPKPQKKRSRPRKNASLDGNSKKERSISDSVETPNETDVGNENSTKVKTETFVEIESSSKLSNESHSTVVQTRLKAIVFAQSKTDCDNIVTEYTKLPLKPNKVEVSLDDFPELDSHHSYGLYSKSPSTKEKIDIKHKITKLSQKQRKRLSSENSSSVTEPCSPKLSESPKNPWKICTEITNISPVGSPIGPATMDSIITDEKRQKENLVKMRTKLLVHTQVEDKAIEDLYKFYNVDNVFDEIVVINRVQIGLVASPVWVHASKTK</sequence>
<evidence type="ECO:0000256" key="1">
    <source>
        <dbReference type="ARBA" id="ARBA00022737"/>
    </source>
</evidence>
<protein>
    <recommendedName>
        <fullName evidence="6">BTB domain-containing protein</fullName>
    </recommendedName>
</protein>
<dbReference type="Gene3D" id="2.130.10.30">
    <property type="entry name" value="Regulator of chromosome condensation 1/beta-lactamase-inhibitor protein II"/>
    <property type="match status" value="1"/>
</dbReference>
<feature type="compositionally biased region" description="Polar residues" evidence="5">
    <location>
        <begin position="970"/>
        <end position="986"/>
    </location>
</feature>
<dbReference type="Pfam" id="PF12796">
    <property type="entry name" value="Ank_2"/>
    <property type="match status" value="1"/>
</dbReference>